<reference evidence="2 3" key="1">
    <citation type="journal article" date="2015" name="Stand. Genomic Sci.">
        <title>Genomic Encyclopedia of Bacterial and Archaeal Type Strains, Phase III: the genomes of soil and plant-associated and newly described type strains.</title>
        <authorList>
            <person name="Whitman W.B."/>
            <person name="Woyke T."/>
            <person name="Klenk H.P."/>
            <person name="Zhou Y."/>
            <person name="Lilburn T.G."/>
            <person name="Beck B.J."/>
            <person name="De Vos P."/>
            <person name="Vandamme P."/>
            <person name="Eisen J.A."/>
            <person name="Garrity G."/>
            <person name="Hugenholtz P."/>
            <person name="Kyrpides N.C."/>
        </authorList>
    </citation>
    <scope>NUCLEOTIDE SEQUENCE [LARGE SCALE GENOMIC DNA]</scope>
    <source>
        <strain evidence="2 3">CGMCC 1.7270</strain>
    </source>
</reference>
<dbReference type="GO" id="GO:0032049">
    <property type="term" value="P:cardiolipin biosynthetic process"/>
    <property type="evidence" value="ECO:0007669"/>
    <property type="project" value="UniProtKB-ARBA"/>
</dbReference>
<dbReference type="InterPro" id="IPR001736">
    <property type="entry name" value="PLipase_D/transphosphatidylase"/>
</dbReference>
<evidence type="ECO:0000259" key="1">
    <source>
        <dbReference type="PROSITE" id="PS50035"/>
    </source>
</evidence>
<protein>
    <submittedName>
        <fullName evidence="2">Cardiolipin synthase</fullName>
    </submittedName>
</protein>
<evidence type="ECO:0000313" key="3">
    <source>
        <dbReference type="Proteomes" id="UP000319848"/>
    </source>
</evidence>
<dbReference type="AlphaFoldDB" id="V6S0Y0"/>
<sequence length="388" mass="45047">MMQNTTTNFSTENVILVHSGKDFFDRLENIINEARTEIHFQIYILENDATGNRIVTALKKAVARKVEVYLLLDGLGSRSLPDVFVKEICSSGIQFRFFSPLLSSNSFYFGRRLHHKIVVIDAETALIGGINVAEKYEGIPTEKPWLDYAVLIKNTRIARELQAICYYYFFKKKHPSFQKSKTDSAENQTKISILQNDWLRQKNEIQRSYIKSIYTAQSEIIIVCSYFLPGKKLTRSLKKAAQRNVRIRLILSGVSDVPLVKEAINYYYAFLLRNNIELYEWNQSILHGKTAVVDQKWTTIGSFNLNHLSSYASIEMNVGIDSKAFAENYQKHLETIIAQCDPITSEAFQTQNNIFTRFKQWGSYYIVRFFEILLTYLPYNRFFKSILK</sequence>
<proteinExistence type="predicted"/>
<evidence type="ECO:0000313" key="2">
    <source>
        <dbReference type="EMBL" id="TWI14808.1"/>
    </source>
</evidence>
<dbReference type="EMBL" id="VLKQ01000002">
    <property type="protein sequence ID" value="TWI14808.1"/>
    <property type="molecule type" value="Genomic_DNA"/>
</dbReference>
<gene>
    <name evidence="2" type="ORF">IP98_00785</name>
</gene>
<dbReference type="SUPFAM" id="SSF56024">
    <property type="entry name" value="Phospholipase D/nuclease"/>
    <property type="match status" value="2"/>
</dbReference>
<feature type="domain" description="PLD phosphodiesterase" evidence="1">
    <location>
        <begin position="109"/>
        <end position="136"/>
    </location>
</feature>
<feature type="domain" description="PLD phosphodiesterase" evidence="1">
    <location>
        <begin position="282"/>
        <end position="309"/>
    </location>
</feature>
<dbReference type="STRING" id="1341154.FCR2A7T_14640"/>
<dbReference type="SMART" id="SM00155">
    <property type="entry name" value="PLDc"/>
    <property type="match status" value="2"/>
</dbReference>
<name>V6S0Y0_9FLAO</name>
<dbReference type="Gene3D" id="3.30.870.10">
    <property type="entry name" value="Endonuclease Chain A"/>
    <property type="match status" value="2"/>
</dbReference>
<dbReference type="Proteomes" id="UP000319848">
    <property type="component" value="Unassembled WGS sequence"/>
</dbReference>
<accession>V6S0Y0</accession>
<dbReference type="CDD" id="cd09110">
    <property type="entry name" value="PLDc_CLS_1"/>
    <property type="match status" value="1"/>
</dbReference>
<dbReference type="PANTHER" id="PTHR21248:SF22">
    <property type="entry name" value="PHOSPHOLIPASE D"/>
    <property type="match status" value="1"/>
</dbReference>
<dbReference type="PIRSF" id="PIRSF000850">
    <property type="entry name" value="Phospholipase_D_PSS"/>
    <property type="match status" value="1"/>
</dbReference>
<dbReference type="PROSITE" id="PS50035">
    <property type="entry name" value="PLD"/>
    <property type="match status" value="2"/>
</dbReference>
<dbReference type="CDD" id="cd09159">
    <property type="entry name" value="PLDc_ybhO_like_2"/>
    <property type="match status" value="1"/>
</dbReference>
<keyword evidence="3" id="KW-1185">Reference proteome</keyword>
<organism evidence="2 3">
    <name type="scientific">Flavobacterium cauense R2A-7</name>
    <dbReference type="NCBI Taxonomy" id="1341154"/>
    <lineage>
        <taxon>Bacteria</taxon>
        <taxon>Pseudomonadati</taxon>
        <taxon>Bacteroidota</taxon>
        <taxon>Flavobacteriia</taxon>
        <taxon>Flavobacteriales</taxon>
        <taxon>Flavobacteriaceae</taxon>
        <taxon>Flavobacterium</taxon>
    </lineage>
</organism>
<dbReference type="PANTHER" id="PTHR21248">
    <property type="entry name" value="CARDIOLIPIN SYNTHASE"/>
    <property type="match status" value="1"/>
</dbReference>
<dbReference type="Pfam" id="PF13091">
    <property type="entry name" value="PLDc_2"/>
    <property type="match status" value="2"/>
</dbReference>
<comment type="caution">
    <text evidence="2">The sequence shown here is derived from an EMBL/GenBank/DDBJ whole genome shotgun (WGS) entry which is preliminary data.</text>
</comment>
<dbReference type="InterPro" id="IPR025202">
    <property type="entry name" value="PLD-like_dom"/>
</dbReference>
<dbReference type="GO" id="GO:0030572">
    <property type="term" value="F:phosphatidyltransferase activity"/>
    <property type="evidence" value="ECO:0007669"/>
    <property type="project" value="UniProtKB-ARBA"/>
</dbReference>